<sequence length="358" mass="39250">MDSFKDLFDSATGLLDAATGLLDKARAAGLVVDELDVPTVTHAFAVTLAVLSVVALAVLAVGLTIRSVLDWRRKIAWHARPWLVVVTGGCQGVGECLVNQLLHLSPTVRVAVIDRNPVPPASWVAHLGGRVHLYELDLARHDQIANTLDAIVRDAGRVPDFVVNNAGMVQGKYLTDLTTADVKRTLDVNLVAPMIMTRAVLTKYWLDRDEGHIVHVGSAAGLTGLAWLTDYCASKWGLYGFHESLRQELRYTNIKTSIICPTHINTTLFASVKSAFPFILPSLEPDYVASAIVGVLTKNRAQDVWLPAFVWTSLIVRAVPLWVNDFGHWIMDANGFLPEAKAPQYGQAAYRQRKAKQS</sequence>
<evidence type="ECO:0000313" key="7">
    <source>
        <dbReference type="Proteomes" id="UP000054350"/>
    </source>
</evidence>
<gene>
    <name evidence="6" type="ORF">AMAG_02770</name>
</gene>
<evidence type="ECO:0000256" key="1">
    <source>
        <dbReference type="ARBA" id="ARBA00006484"/>
    </source>
</evidence>
<dbReference type="Gene3D" id="3.40.50.720">
    <property type="entry name" value="NAD(P)-binding Rossmann-like Domain"/>
    <property type="match status" value="1"/>
</dbReference>
<accession>A0A0L0S3P2</accession>
<dbReference type="AlphaFoldDB" id="A0A0L0S3P2"/>
<reference evidence="7" key="2">
    <citation type="submission" date="2009-11" db="EMBL/GenBank/DDBJ databases">
        <title>The Genome Sequence of Allomyces macrogynus strain ATCC 38327.</title>
        <authorList>
            <consortium name="The Broad Institute Genome Sequencing Platform"/>
            <person name="Russ C."/>
            <person name="Cuomo C."/>
            <person name="Shea T."/>
            <person name="Young S.K."/>
            <person name="Zeng Q."/>
            <person name="Koehrsen M."/>
            <person name="Haas B."/>
            <person name="Borodovsky M."/>
            <person name="Guigo R."/>
            <person name="Alvarado L."/>
            <person name="Berlin A."/>
            <person name="Borenstein D."/>
            <person name="Chen Z."/>
            <person name="Engels R."/>
            <person name="Freedman E."/>
            <person name="Gellesch M."/>
            <person name="Goldberg J."/>
            <person name="Griggs A."/>
            <person name="Gujja S."/>
            <person name="Heiman D."/>
            <person name="Hepburn T."/>
            <person name="Howarth C."/>
            <person name="Jen D."/>
            <person name="Larson L."/>
            <person name="Lewis B."/>
            <person name="Mehta T."/>
            <person name="Park D."/>
            <person name="Pearson M."/>
            <person name="Roberts A."/>
            <person name="Saif S."/>
            <person name="Shenoy N."/>
            <person name="Sisk P."/>
            <person name="Stolte C."/>
            <person name="Sykes S."/>
            <person name="Walk T."/>
            <person name="White J."/>
            <person name="Yandava C."/>
            <person name="Burger G."/>
            <person name="Gray M.W."/>
            <person name="Holland P.W.H."/>
            <person name="King N."/>
            <person name="Lang F.B.F."/>
            <person name="Roger A.J."/>
            <person name="Ruiz-Trillo I."/>
            <person name="Lander E."/>
            <person name="Nusbaum C."/>
        </authorList>
    </citation>
    <scope>NUCLEOTIDE SEQUENCE [LARGE SCALE GENOMIC DNA]</scope>
    <source>
        <strain evidence="7">ATCC 38327</strain>
    </source>
</reference>
<dbReference type="EMBL" id="GG745331">
    <property type="protein sequence ID" value="KNE57010.1"/>
    <property type="molecule type" value="Genomic_DNA"/>
</dbReference>
<dbReference type="InterPro" id="IPR002347">
    <property type="entry name" value="SDR_fam"/>
</dbReference>
<evidence type="ECO:0000256" key="3">
    <source>
        <dbReference type="ARBA" id="ARBA00023002"/>
    </source>
</evidence>
<evidence type="ECO:0000256" key="2">
    <source>
        <dbReference type="ARBA" id="ARBA00022857"/>
    </source>
</evidence>
<dbReference type="PRINTS" id="PR00080">
    <property type="entry name" value="SDRFAMILY"/>
</dbReference>
<keyword evidence="3" id="KW-0560">Oxidoreductase</keyword>
<keyword evidence="7" id="KW-1185">Reference proteome</keyword>
<organism evidence="6 7">
    <name type="scientific">Allomyces macrogynus (strain ATCC 38327)</name>
    <name type="common">Allomyces javanicus var. macrogynus</name>
    <dbReference type="NCBI Taxonomy" id="578462"/>
    <lineage>
        <taxon>Eukaryota</taxon>
        <taxon>Fungi</taxon>
        <taxon>Fungi incertae sedis</taxon>
        <taxon>Blastocladiomycota</taxon>
        <taxon>Blastocladiomycetes</taxon>
        <taxon>Blastocladiales</taxon>
        <taxon>Blastocladiaceae</taxon>
        <taxon>Allomyces</taxon>
    </lineage>
</organism>
<keyword evidence="5" id="KW-0812">Transmembrane</keyword>
<dbReference type="GO" id="GO:0016616">
    <property type="term" value="F:oxidoreductase activity, acting on the CH-OH group of donors, NAD or NADP as acceptor"/>
    <property type="evidence" value="ECO:0007669"/>
    <property type="project" value="TreeGrafter"/>
</dbReference>
<reference evidence="6 7" key="1">
    <citation type="submission" date="2009-11" db="EMBL/GenBank/DDBJ databases">
        <title>Annotation of Allomyces macrogynus ATCC 38327.</title>
        <authorList>
            <consortium name="The Broad Institute Genome Sequencing Platform"/>
            <person name="Russ C."/>
            <person name="Cuomo C."/>
            <person name="Burger G."/>
            <person name="Gray M.W."/>
            <person name="Holland P.W.H."/>
            <person name="King N."/>
            <person name="Lang F.B.F."/>
            <person name="Roger A.J."/>
            <person name="Ruiz-Trillo I."/>
            <person name="Young S.K."/>
            <person name="Zeng Q."/>
            <person name="Gargeya S."/>
            <person name="Fitzgerald M."/>
            <person name="Haas B."/>
            <person name="Abouelleil A."/>
            <person name="Alvarado L."/>
            <person name="Arachchi H.M."/>
            <person name="Berlin A."/>
            <person name="Chapman S.B."/>
            <person name="Gearin G."/>
            <person name="Goldberg J."/>
            <person name="Griggs A."/>
            <person name="Gujja S."/>
            <person name="Hansen M."/>
            <person name="Heiman D."/>
            <person name="Howarth C."/>
            <person name="Larimer J."/>
            <person name="Lui A."/>
            <person name="MacDonald P.J.P."/>
            <person name="McCowen C."/>
            <person name="Montmayeur A."/>
            <person name="Murphy C."/>
            <person name="Neiman D."/>
            <person name="Pearson M."/>
            <person name="Priest M."/>
            <person name="Roberts A."/>
            <person name="Saif S."/>
            <person name="Shea T."/>
            <person name="Sisk P."/>
            <person name="Stolte C."/>
            <person name="Sykes S."/>
            <person name="Wortman J."/>
            <person name="Nusbaum C."/>
            <person name="Birren B."/>
        </authorList>
    </citation>
    <scope>NUCLEOTIDE SEQUENCE [LARGE SCALE GENOMIC DNA]</scope>
    <source>
        <strain evidence="6 7">ATCC 38327</strain>
    </source>
</reference>
<dbReference type="VEuPathDB" id="FungiDB:AMAG_02770"/>
<keyword evidence="5" id="KW-0472">Membrane</keyword>
<dbReference type="PANTHER" id="PTHR24322:SF736">
    <property type="entry name" value="RETINOL DEHYDROGENASE 10"/>
    <property type="match status" value="1"/>
</dbReference>
<evidence type="ECO:0000256" key="4">
    <source>
        <dbReference type="RuleBase" id="RU000363"/>
    </source>
</evidence>
<dbReference type="InterPro" id="IPR036291">
    <property type="entry name" value="NAD(P)-bd_dom_sf"/>
</dbReference>
<comment type="similarity">
    <text evidence="1 4">Belongs to the short-chain dehydrogenases/reductases (SDR) family.</text>
</comment>
<dbReference type="SUPFAM" id="SSF51735">
    <property type="entry name" value="NAD(P)-binding Rossmann-fold domains"/>
    <property type="match status" value="1"/>
</dbReference>
<dbReference type="InterPro" id="IPR020904">
    <property type="entry name" value="Sc_DH/Rdtase_CS"/>
</dbReference>
<dbReference type="eggNOG" id="KOG1201">
    <property type="taxonomic scope" value="Eukaryota"/>
</dbReference>
<name>A0A0L0S3P2_ALLM3</name>
<dbReference type="Proteomes" id="UP000054350">
    <property type="component" value="Unassembled WGS sequence"/>
</dbReference>
<keyword evidence="2" id="KW-0521">NADP</keyword>
<dbReference type="PANTHER" id="PTHR24322">
    <property type="entry name" value="PKSB"/>
    <property type="match status" value="1"/>
</dbReference>
<keyword evidence="5" id="KW-1133">Transmembrane helix</keyword>
<protein>
    <submittedName>
        <fullName evidence="6">Uncharacterized protein</fullName>
    </submittedName>
</protein>
<proteinExistence type="inferred from homology"/>
<dbReference type="OrthoDB" id="10253736at2759"/>
<dbReference type="Pfam" id="PF00106">
    <property type="entry name" value="adh_short"/>
    <property type="match status" value="1"/>
</dbReference>
<evidence type="ECO:0000256" key="5">
    <source>
        <dbReference type="SAM" id="Phobius"/>
    </source>
</evidence>
<dbReference type="PROSITE" id="PS00061">
    <property type="entry name" value="ADH_SHORT"/>
    <property type="match status" value="1"/>
</dbReference>
<feature type="transmembrane region" description="Helical" evidence="5">
    <location>
        <begin position="43"/>
        <end position="65"/>
    </location>
</feature>
<dbReference type="OMA" id="VFYFFEA"/>
<dbReference type="STRING" id="578462.A0A0L0S3P2"/>
<evidence type="ECO:0000313" key="6">
    <source>
        <dbReference type="EMBL" id="KNE57010.1"/>
    </source>
</evidence>
<dbReference type="PRINTS" id="PR00081">
    <property type="entry name" value="GDHRDH"/>
</dbReference>